<evidence type="ECO:0000313" key="2">
    <source>
        <dbReference type="EMBL" id="OIQ68664.1"/>
    </source>
</evidence>
<accession>A0A1J5PD32</accession>
<feature type="region of interest" description="Disordered" evidence="1">
    <location>
        <begin position="1"/>
        <end position="45"/>
    </location>
</feature>
<gene>
    <name evidence="2" type="ORF">GALL_497420</name>
</gene>
<reference evidence="2" key="1">
    <citation type="submission" date="2016-10" db="EMBL/GenBank/DDBJ databases">
        <title>Sequence of Gallionella enrichment culture.</title>
        <authorList>
            <person name="Poehlein A."/>
            <person name="Muehling M."/>
            <person name="Daniel R."/>
        </authorList>
    </citation>
    <scope>NUCLEOTIDE SEQUENCE</scope>
</reference>
<organism evidence="2">
    <name type="scientific">mine drainage metagenome</name>
    <dbReference type="NCBI Taxonomy" id="410659"/>
    <lineage>
        <taxon>unclassified sequences</taxon>
        <taxon>metagenomes</taxon>
        <taxon>ecological metagenomes</taxon>
    </lineage>
</organism>
<sequence length="197" mass="20954">MPGKIRSRNSTTVTCAPSRRHTEPSSSPITPAPTINSFPGTLSSESAPVDDTIRFSSISTPFNRATSEPVAMTMFLVSTICVLPSLPDTSTFPAPSIFPLPTMTSILFFFIRNSTPLTLPSTPCCLKFIIAGRSSFGAGTLTPIFAKECAASSNISDAWSSAFDGMHPIFRQVPPSVAFFSTTATFMPSCAARIAQT</sequence>
<comment type="caution">
    <text evidence="2">The sequence shown here is derived from an EMBL/GenBank/DDBJ whole genome shotgun (WGS) entry which is preliminary data.</text>
</comment>
<evidence type="ECO:0000256" key="1">
    <source>
        <dbReference type="SAM" id="MobiDB-lite"/>
    </source>
</evidence>
<name>A0A1J5PD32_9ZZZZ</name>
<protein>
    <submittedName>
        <fullName evidence="2">Uncharacterized protein</fullName>
    </submittedName>
</protein>
<dbReference type="AlphaFoldDB" id="A0A1J5PD32"/>
<proteinExistence type="predicted"/>
<feature type="compositionally biased region" description="Low complexity" evidence="1">
    <location>
        <begin position="24"/>
        <end position="37"/>
    </location>
</feature>
<dbReference type="EMBL" id="MLJW01005179">
    <property type="protein sequence ID" value="OIQ68664.1"/>
    <property type="molecule type" value="Genomic_DNA"/>
</dbReference>